<organism evidence="1 2">
    <name type="scientific">Candidatus Paracaedimonas acanthamoebae</name>
    <dbReference type="NCBI Taxonomy" id="244581"/>
    <lineage>
        <taxon>Bacteria</taxon>
        <taxon>Pseudomonadati</taxon>
        <taxon>Pseudomonadota</taxon>
        <taxon>Alphaproteobacteria</taxon>
        <taxon>Holosporales</taxon>
        <taxon>Caedimonadaceae</taxon>
        <taxon>Candidatus Paracaedimonas</taxon>
    </lineage>
</organism>
<dbReference type="AlphaFoldDB" id="A0A8J7TUW7"/>
<accession>A0A8J7TUW7</accession>
<dbReference type="Proteomes" id="UP000664414">
    <property type="component" value="Unassembled WGS sequence"/>
</dbReference>
<evidence type="ECO:0000313" key="1">
    <source>
        <dbReference type="EMBL" id="MBN9413181.1"/>
    </source>
</evidence>
<name>A0A8J7TUW7_9PROT</name>
<protein>
    <recommendedName>
        <fullName evidence="3">Lipoprotein SmpA/OmlA domain-containing protein</fullName>
    </recommendedName>
</protein>
<comment type="caution">
    <text evidence="1">The sequence shown here is derived from an EMBL/GenBank/DDBJ whole genome shotgun (WGS) entry which is preliminary data.</text>
</comment>
<reference evidence="1" key="1">
    <citation type="submission" date="2021-02" db="EMBL/GenBank/DDBJ databases">
        <title>Thiocyanate and organic carbon inputs drive convergent selection for specific autotrophic Afipia and Thiobacillus strains within complex microbiomes.</title>
        <authorList>
            <person name="Huddy R.J."/>
            <person name="Sachdeva R."/>
            <person name="Kadzinga F."/>
            <person name="Kantor R.S."/>
            <person name="Harrison S.T.L."/>
            <person name="Banfield J.F."/>
        </authorList>
    </citation>
    <scope>NUCLEOTIDE SEQUENCE</scope>
    <source>
        <strain evidence="1">SCN18_10_11_15_R4_P_38_20</strain>
    </source>
</reference>
<gene>
    <name evidence="1" type="ORF">J0H12_04575</name>
</gene>
<sequence>MDISFFKKKPLLLITLSLLTLEGCSVGMALNGEKEPDLSVIRQGITKTEVDIQLGDPVSVEALDKGWKKCIYSYSVGDESSAGRAIGHGVMDVLTLGIWEVVGTPIEGFRGDKYQLALTFDENDRVVDLKRSEKNSELITK</sequence>
<dbReference type="EMBL" id="JAFKGL010000018">
    <property type="protein sequence ID" value="MBN9413181.1"/>
    <property type="molecule type" value="Genomic_DNA"/>
</dbReference>
<evidence type="ECO:0000313" key="2">
    <source>
        <dbReference type="Proteomes" id="UP000664414"/>
    </source>
</evidence>
<proteinExistence type="predicted"/>
<evidence type="ECO:0008006" key="3">
    <source>
        <dbReference type="Google" id="ProtNLM"/>
    </source>
</evidence>